<comment type="caution">
    <text evidence="1">The sequence shown here is derived from an EMBL/GenBank/DDBJ whole genome shotgun (WGS) entry which is preliminary data.</text>
</comment>
<evidence type="ECO:0000313" key="2">
    <source>
        <dbReference type="Proteomes" id="UP001320706"/>
    </source>
</evidence>
<gene>
    <name evidence="1" type="ORF">M8818_007744</name>
</gene>
<protein>
    <submittedName>
        <fullName evidence="1">Uncharacterized protein</fullName>
    </submittedName>
</protein>
<keyword evidence="2" id="KW-1185">Reference proteome</keyword>
<sequence length="90" mass="10189">MNMLFGDNSYADISCRADLWTAQRKPRLPRTCVEQHLPRSGRELPCRETERMENPVPKVALVRQHGSGSGNVQSVPCKTPELCVKEVRIL</sequence>
<accession>A0ACC3S2L2</accession>
<organism evidence="1 2">
    <name type="scientific">Zalaria obscura</name>
    <dbReference type="NCBI Taxonomy" id="2024903"/>
    <lineage>
        <taxon>Eukaryota</taxon>
        <taxon>Fungi</taxon>
        <taxon>Dikarya</taxon>
        <taxon>Ascomycota</taxon>
        <taxon>Pezizomycotina</taxon>
        <taxon>Dothideomycetes</taxon>
        <taxon>Dothideomycetidae</taxon>
        <taxon>Dothideales</taxon>
        <taxon>Zalariaceae</taxon>
        <taxon>Zalaria</taxon>
    </lineage>
</organism>
<dbReference type="Proteomes" id="UP001320706">
    <property type="component" value="Unassembled WGS sequence"/>
</dbReference>
<evidence type="ECO:0000313" key="1">
    <source>
        <dbReference type="EMBL" id="KAK8192574.1"/>
    </source>
</evidence>
<name>A0ACC3S2L2_9PEZI</name>
<dbReference type="EMBL" id="JAMKPW020000044">
    <property type="protein sequence ID" value="KAK8192574.1"/>
    <property type="molecule type" value="Genomic_DNA"/>
</dbReference>
<reference evidence="1" key="1">
    <citation type="submission" date="2024-02" db="EMBL/GenBank/DDBJ databases">
        <title>Metagenome Assembled Genome of Zalaria obscura JY119.</title>
        <authorList>
            <person name="Vighnesh L."/>
            <person name="Jagadeeshwari U."/>
            <person name="Venkata Ramana C."/>
            <person name="Sasikala C."/>
        </authorList>
    </citation>
    <scope>NUCLEOTIDE SEQUENCE</scope>
    <source>
        <strain evidence="1">JY119</strain>
    </source>
</reference>
<proteinExistence type="predicted"/>